<gene>
    <name evidence="1" type="ORF">EU555_02495</name>
</gene>
<dbReference type="RefSeq" id="WP_135412844.1">
    <property type="nucleotide sequence ID" value="NZ_SRLB01000001.1"/>
</dbReference>
<proteinExistence type="predicted"/>
<reference evidence="1 2" key="1">
    <citation type="submission" date="2019-04" db="EMBL/GenBank/DDBJ databases">
        <authorList>
            <person name="Feng G."/>
            <person name="Zhu H."/>
        </authorList>
    </citation>
    <scope>NUCLEOTIDE SEQUENCE [LARGE SCALE GENOMIC DNA]</scope>
    <source>
        <strain evidence="1 2">6HR-1</strain>
    </source>
</reference>
<evidence type="ECO:0000313" key="2">
    <source>
        <dbReference type="Proteomes" id="UP000297535"/>
    </source>
</evidence>
<sequence length="68" mass="7599">MRDDVDARIAEVVMNLVRLSRLLPPDDMSDLLGAVSVEVETGLELVEERRLARRADANVVTFPGPRRP</sequence>
<dbReference type="AlphaFoldDB" id="A0A4Z0NXS2"/>
<name>A0A4Z0NXS2_9HYPH</name>
<dbReference type="Proteomes" id="UP000297535">
    <property type="component" value="Unassembled WGS sequence"/>
</dbReference>
<accession>A0A4Z0NXS2</accession>
<organism evidence="1 2">
    <name type="scientific">Methylobacterium nonmethylotrophicum</name>
    <dbReference type="NCBI Taxonomy" id="1141884"/>
    <lineage>
        <taxon>Bacteria</taxon>
        <taxon>Pseudomonadati</taxon>
        <taxon>Pseudomonadota</taxon>
        <taxon>Alphaproteobacteria</taxon>
        <taxon>Hyphomicrobiales</taxon>
        <taxon>Methylobacteriaceae</taxon>
        <taxon>Methylobacterium</taxon>
    </lineage>
</organism>
<dbReference type="OrthoDB" id="8002723at2"/>
<evidence type="ECO:0000313" key="1">
    <source>
        <dbReference type="EMBL" id="TGE02650.1"/>
    </source>
</evidence>
<keyword evidence="2" id="KW-1185">Reference proteome</keyword>
<protein>
    <submittedName>
        <fullName evidence="1">Uncharacterized protein</fullName>
    </submittedName>
</protein>
<dbReference type="EMBL" id="SRLB01000001">
    <property type="protein sequence ID" value="TGE02650.1"/>
    <property type="molecule type" value="Genomic_DNA"/>
</dbReference>
<comment type="caution">
    <text evidence="1">The sequence shown here is derived from an EMBL/GenBank/DDBJ whole genome shotgun (WGS) entry which is preliminary data.</text>
</comment>